<feature type="compositionally biased region" description="Acidic residues" evidence="1">
    <location>
        <begin position="41"/>
        <end position="50"/>
    </location>
</feature>
<gene>
    <name evidence="2" type="ORF">PVK06_001995</name>
</gene>
<feature type="region of interest" description="Disordered" evidence="1">
    <location>
        <begin position="1"/>
        <end position="53"/>
    </location>
</feature>
<accession>A0ABR0R2G4</accession>
<sequence length="107" mass="11593">MFESPPSLWLQDSIPSTDSYEGKDNDEDETSVKGSKKGGAVDDEALEGDEATSYAEATEDVFTPAQGVDLGKQSTTIHRLCTNKIALKRRNISRVDKINSEDGTPNA</sequence>
<protein>
    <submittedName>
        <fullName evidence="2">Uncharacterized protein</fullName>
    </submittedName>
</protein>
<proteinExistence type="predicted"/>
<dbReference type="Proteomes" id="UP001358586">
    <property type="component" value="Chromosome 1"/>
</dbReference>
<dbReference type="EMBL" id="JARKNE010000001">
    <property type="protein sequence ID" value="KAK5845773.1"/>
    <property type="molecule type" value="Genomic_DNA"/>
</dbReference>
<evidence type="ECO:0000313" key="2">
    <source>
        <dbReference type="EMBL" id="KAK5845773.1"/>
    </source>
</evidence>
<comment type="caution">
    <text evidence="2">The sequence shown here is derived from an EMBL/GenBank/DDBJ whole genome shotgun (WGS) entry which is preliminary data.</text>
</comment>
<keyword evidence="3" id="KW-1185">Reference proteome</keyword>
<organism evidence="2 3">
    <name type="scientific">Gossypium arboreum</name>
    <name type="common">Tree cotton</name>
    <name type="synonym">Gossypium nanking</name>
    <dbReference type="NCBI Taxonomy" id="29729"/>
    <lineage>
        <taxon>Eukaryota</taxon>
        <taxon>Viridiplantae</taxon>
        <taxon>Streptophyta</taxon>
        <taxon>Embryophyta</taxon>
        <taxon>Tracheophyta</taxon>
        <taxon>Spermatophyta</taxon>
        <taxon>Magnoliopsida</taxon>
        <taxon>eudicotyledons</taxon>
        <taxon>Gunneridae</taxon>
        <taxon>Pentapetalae</taxon>
        <taxon>rosids</taxon>
        <taxon>malvids</taxon>
        <taxon>Malvales</taxon>
        <taxon>Malvaceae</taxon>
        <taxon>Malvoideae</taxon>
        <taxon>Gossypium</taxon>
    </lineage>
</organism>
<evidence type="ECO:0000256" key="1">
    <source>
        <dbReference type="SAM" id="MobiDB-lite"/>
    </source>
</evidence>
<evidence type="ECO:0000313" key="3">
    <source>
        <dbReference type="Proteomes" id="UP001358586"/>
    </source>
</evidence>
<name>A0ABR0R2G4_GOSAR</name>
<reference evidence="2 3" key="1">
    <citation type="submission" date="2023-03" db="EMBL/GenBank/DDBJ databases">
        <title>WGS of Gossypium arboreum.</title>
        <authorList>
            <person name="Yu D."/>
        </authorList>
    </citation>
    <scope>NUCLEOTIDE SEQUENCE [LARGE SCALE GENOMIC DNA]</scope>
    <source>
        <tissue evidence="2">Leaf</tissue>
    </source>
</reference>